<evidence type="ECO:0000259" key="1">
    <source>
        <dbReference type="Pfam" id="PF07883"/>
    </source>
</evidence>
<proteinExistence type="predicted"/>
<dbReference type="EMBL" id="CP036291">
    <property type="protein sequence ID" value="QDU89802.1"/>
    <property type="molecule type" value="Genomic_DNA"/>
</dbReference>
<gene>
    <name evidence="2" type="ORF">Pla175_31980</name>
</gene>
<dbReference type="InterPro" id="IPR011051">
    <property type="entry name" value="RmlC_Cupin_sf"/>
</dbReference>
<reference evidence="2 3" key="1">
    <citation type="submission" date="2019-02" db="EMBL/GenBank/DDBJ databases">
        <title>Deep-cultivation of Planctomycetes and their phenomic and genomic characterization uncovers novel biology.</title>
        <authorList>
            <person name="Wiegand S."/>
            <person name="Jogler M."/>
            <person name="Boedeker C."/>
            <person name="Pinto D."/>
            <person name="Vollmers J."/>
            <person name="Rivas-Marin E."/>
            <person name="Kohn T."/>
            <person name="Peeters S.H."/>
            <person name="Heuer A."/>
            <person name="Rast P."/>
            <person name="Oberbeckmann S."/>
            <person name="Bunk B."/>
            <person name="Jeske O."/>
            <person name="Meyerdierks A."/>
            <person name="Storesund J.E."/>
            <person name="Kallscheuer N."/>
            <person name="Luecker S."/>
            <person name="Lage O.M."/>
            <person name="Pohl T."/>
            <person name="Merkel B.J."/>
            <person name="Hornburger P."/>
            <person name="Mueller R.-W."/>
            <person name="Bruemmer F."/>
            <person name="Labrenz M."/>
            <person name="Spormann A.M."/>
            <person name="Op den Camp H."/>
            <person name="Overmann J."/>
            <person name="Amann R."/>
            <person name="Jetten M.S.M."/>
            <person name="Mascher T."/>
            <person name="Medema M.H."/>
            <person name="Devos D.P."/>
            <person name="Kaster A.-K."/>
            <person name="Ovreas L."/>
            <person name="Rohde M."/>
            <person name="Galperin M.Y."/>
            <person name="Jogler C."/>
        </authorList>
    </citation>
    <scope>NUCLEOTIDE SEQUENCE [LARGE SCALE GENOMIC DNA]</scope>
    <source>
        <strain evidence="2 3">Pla175</strain>
    </source>
</reference>
<dbReference type="SUPFAM" id="SSF51182">
    <property type="entry name" value="RmlC-like cupins"/>
    <property type="match status" value="1"/>
</dbReference>
<protein>
    <submittedName>
        <fullName evidence="2">Cupin domain protein</fullName>
    </submittedName>
</protein>
<keyword evidence="3" id="KW-1185">Reference proteome</keyword>
<dbReference type="OrthoDB" id="8265259at2"/>
<name>A0A518DEE1_9BACT</name>
<dbReference type="InterPro" id="IPR013096">
    <property type="entry name" value="Cupin_2"/>
</dbReference>
<dbReference type="Gene3D" id="2.60.120.10">
    <property type="entry name" value="Jelly Rolls"/>
    <property type="match status" value="1"/>
</dbReference>
<sequence length="105" mass="11267">MTDINDAGRLIDLFDTGAQPEPKPKLLLQNDAFKVMRLALPAGKTIAEHKAPKEIVVQCVTGRVEFTAMGQTHTMAPGNLLHLPPSEPHALTATADSIVLVTMAK</sequence>
<dbReference type="InterPro" id="IPR014710">
    <property type="entry name" value="RmlC-like_jellyroll"/>
</dbReference>
<evidence type="ECO:0000313" key="2">
    <source>
        <dbReference type="EMBL" id="QDU89802.1"/>
    </source>
</evidence>
<organism evidence="2 3">
    <name type="scientific">Pirellulimonas nuda</name>
    <dbReference type="NCBI Taxonomy" id="2528009"/>
    <lineage>
        <taxon>Bacteria</taxon>
        <taxon>Pseudomonadati</taxon>
        <taxon>Planctomycetota</taxon>
        <taxon>Planctomycetia</taxon>
        <taxon>Pirellulales</taxon>
        <taxon>Lacipirellulaceae</taxon>
        <taxon>Pirellulimonas</taxon>
    </lineage>
</organism>
<dbReference type="Proteomes" id="UP000317429">
    <property type="component" value="Chromosome"/>
</dbReference>
<accession>A0A518DEE1</accession>
<dbReference type="KEGG" id="pnd:Pla175_31980"/>
<dbReference type="RefSeq" id="WP_145287017.1">
    <property type="nucleotide sequence ID" value="NZ_CP036291.1"/>
</dbReference>
<evidence type="ECO:0000313" key="3">
    <source>
        <dbReference type="Proteomes" id="UP000317429"/>
    </source>
</evidence>
<feature type="domain" description="Cupin type-2" evidence="1">
    <location>
        <begin position="39"/>
        <end position="100"/>
    </location>
</feature>
<dbReference type="AlphaFoldDB" id="A0A518DEE1"/>
<dbReference type="PANTHER" id="PTHR37694:SF1">
    <property type="entry name" value="SLR8022 PROTEIN"/>
    <property type="match status" value="1"/>
</dbReference>
<dbReference type="CDD" id="cd02230">
    <property type="entry name" value="cupin_HP0902-like"/>
    <property type="match status" value="1"/>
</dbReference>
<dbReference type="PANTHER" id="PTHR37694">
    <property type="entry name" value="SLR8022 PROTEIN"/>
    <property type="match status" value="1"/>
</dbReference>
<dbReference type="Pfam" id="PF07883">
    <property type="entry name" value="Cupin_2"/>
    <property type="match status" value="1"/>
</dbReference>